<sequence length="171" mass="18493">MPAANTVVGVSPEEQLPAGATTQEDTELRYLLLAAQREGARYMSGQLRALNLTPAQAEIILVLAQREPLTLAELGRLIVCESNSPSRIVDTLVKRGMVSRTPGQVDRRVVYLGLTEQGQELVPKLQEIDAAVDAAAAFRLSSDEKQVMIRGLRRMLDGTVSGAALATRFHG</sequence>
<dbReference type="EMBL" id="JADKYB010000011">
    <property type="protein sequence ID" value="MBM9507152.1"/>
    <property type="molecule type" value="Genomic_DNA"/>
</dbReference>
<feature type="region of interest" description="Disordered" evidence="1">
    <location>
        <begin position="1"/>
        <end position="21"/>
    </location>
</feature>
<evidence type="ECO:0000259" key="2">
    <source>
        <dbReference type="PROSITE" id="PS50995"/>
    </source>
</evidence>
<accession>A0ABS2TUY9</accession>
<dbReference type="Gene3D" id="1.10.10.10">
    <property type="entry name" value="Winged helix-like DNA-binding domain superfamily/Winged helix DNA-binding domain"/>
    <property type="match status" value="1"/>
</dbReference>
<evidence type="ECO:0000313" key="4">
    <source>
        <dbReference type="Proteomes" id="UP000749040"/>
    </source>
</evidence>
<dbReference type="PANTHER" id="PTHR33164">
    <property type="entry name" value="TRANSCRIPTIONAL REGULATOR, MARR FAMILY"/>
    <property type="match status" value="1"/>
</dbReference>
<dbReference type="InterPro" id="IPR039422">
    <property type="entry name" value="MarR/SlyA-like"/>
</dbReference>
<dbReference type="InterPro" id="IPR000835">
    <property type="entry name" value="HTH_MarR-typ"/>
</dbReference>
<dbReference type="PANTHER" id="PTHR33164:SF43">
    <property type="entry name" value="HTH-TYPE TRANSCRIPTIONAL REPRESSOR YETL"/>
    <property type="match status" value="1"/>
</dbReference>
<evidence type="ECO:0000256" key="1">
    <source>
        <dbReference type="SAM" id="MobiDB-lite"/>
    </source>
</evidence>
<dbReference type="RefSeq" id="WP_205358997.1">
    <property type="nucleotide sequence ID" value="NZ_JADKYB010000011.1"/>
</dbReference>
<dbReference type="InterPro" id="IPR036390">
    <property type="entry name" value="WH_DNA-bd_sf"/>
</dbReference>
<organism evidence="3 4">
    <name type="scientific">Actinacidiphila acididurans</name>
    <dbReference type="NCBI Taxonomy" id="2784346"/>
    <lineage>
        <taxon>Bacteria</taxon>
        <taxon>Bacillati</taxon>
        <taxon>Actinomycetota</taxon>
        <taxon>Actinomycetes</taxon>
        <taxon>Kitasatosporales</taxon>
        <taxon>Streptomycetaceae</taxon>
        <taxon>Actinacidiphila</taxon>
    </lineage>
</organism>
<gene>
    <name evidence="3" type="ORF">ITX44_21975</name>
</gene>
<dbReference type="PROSITE" id="PS50995">
    <property type="entry name" value="HTH_MARR_2"/>
    <property type="match status" value="1"/>
</dbReference>
<dbReference type="Pfam" id="PF01047">
    <property type="entry name" value="MarR"/>
    <property type="match status" value="1"/>
</dbReference>
<feature type="domain" description="HTH marR-type" evidence="2">
    <location>
        <begin position="25"/>
        <end position="157"/>
    </location>
</feature>
<protein>
    <submittedName>
        <fullName evidence="3">MarR family transcriptional regulator</fullName>
    </submittedName>
</protein>
<name>A0ABS2TUY9_9ACTN</name>
<evidence type="ECO:0000313" key="3">
    <source>
        <dbReference type="EMBL" id="MBM9507152.1"/>
    </source>
</evidence>
<dbReference type="PRINTS" id="PR00598">
    <property type="entry name" value="HTHMARR"/>
</dbReference>
<comment type="caution">
    <text evidence="3">The sequence shown here is derived from an EMBL/GenBank/DDBJ whole genome shotgun (WGS) entry which is preliminary data.</text>
</comment>
<keyword evidence="4" id="KW-1185">Reference proteome</keyword>
<dbReference type="SMART" id="SM00347">
    <property type="entry name" value="HTH_MARR"/>
    <property type="match status" value="1"/>
</dbReference>
<dbReference type="SUPFAM" id="SSF46785">
    <property type="entry name" value="Winged helix' DNA-binding domain"/>
    <property type="match status" value="1"/>
</dbReference>
<dbReference type="Proteomes" id="UP000749040">
    <property type="component" value="Unassembled WGS sequence"/>
</dbReference>
<reference evidence="3 4" key="1">
    <citation type="submission" date="2021-01" db="EMBL/GenBank/DDBJ databases">
        <title>Streptomyces acididurans sp. nov., isolated from a peat swamp forest soil.</title>
        <authorList>
            <person name="Chantavorakit T."/>
            <person name="Duangmal K."/>
        </authorList>
    </citation>
    <scope>NUCLEOTIDE SEQUENCE [LARGE SCALE GENOMIC DNA]</scope>
    <source>
        <strain evidence="3 4">KK5PA1</strain>
    </source>
</reference>
<dbReference type="InterPro" id="IPR036388">
    <property type="entry name" value="WH-like_DNA-bd_sf"/>
</dbReference>
<proteinExistence type="predicted"/>